<gene>
    <name evidence="2" type="ORF">PHMEG_0004807</name>
</gene>
<evidence type="ECO:0000313" key="3">
    <source>
        <dbReference type="Proteomes" id="UP000198211"/>
    </source>
</evidence>
<dbReference type="OrthoDB" id="118797at2759"/>
<comment type="caution">
    <text evidence="2">The sequence shown here is derived from an EMBL/GenBank/DDBJ whole genome shotgun (WGS) entry which is preliminary data.</text>
</comment>
<keyword evidence="3" id="KW-1185">Reference proteome</keyword>
<feature type="region of interest" description="Disordered" evidence="1">
    <location>
        <begin position="1"/>
        <end position="41"/>
    </location>
</feature>
<dbReference type="Proteomes" id="UP000198211">
    <property type="component" value="Unassembled WGS sequence"/>
</dbReference>
<protein>
    <recommendedName>
        <fullName evidence="4">Reverse transcriptase</fullName>
    </recommendedName>
</protein>
<feature type="compositionally biased region" description="Polar residues" evidence="1">
    <location>
        <begin position="21"/>
        <end position="34"/>
    </location>
</feature>
<evidence type="ECO:0000256" key="1">
    <source>
        <dbReference type="SAM" id="MobiDB-lite"/>
    </source>
</evidence>
<reference evidence="3" key="1">
    <citation type="submission" date="2017-03" db="EMBL/GenBank/DDBJ databases">
        <title>Phytopthora megakarya and P. palmivora, two closely related causual agents of cacao black pod achieved similar genome size and gene model numbers by different mechanisms.</title>
        <authorList>
            <person name="Ali S."/>
            <person name="Shao J."/>
            <person name="Larry D.J."/>
            <person name="Kronmiller B."/>
            <person name="Shen D."/>
            <person name="Strem M.D."/>
            <person name="Melnick R.L."/>
            <person name="Guiltinan M.J."/>
            <person name="Tyler B.M."/>
            <person name="Meinhardt L.W."/>
            <person name="Bailey B.A."/>
        </authorList>
    </citation>
    <scope>NUCLEOTIDE SEQUENCE [LARGE SCALE GENOMIC DNA]</scope>
    <source>
        <strain evidence="3">zdho120</strain>
    </source>
</reference>
<accession>A0A225WT41</accession>
<sequence>MTTSLKRGIGKQTEPGDEKSTTSSRLLSRWQKNTKPQKRPDALNFITRSSAVENKPRYQKRRTTMTRNRILYFDLEISILARVKPGLVKKLVHRWHGPFRVKRKVEGFAYELDLPDKSG</sequence>
<evidence type="ECO:0008006" key="4">
    <source>
        <dbReference type="Google" id="ProtNLM"/>
    </source>
</evidence>
<dbReference type="EMBL" id="NBNE01000294">
    <property type="protein sequence ID" value="OWZ20745.1"/>
    <property type="molecule type" value="Genomic_DNA"/>
</dbReference>
<dbReference type="AlphaFoldDB" id="A0A225WT41"/>
<organism evidence="2 3">
    <name type="scientific">Phytophthora megakarya</name>
    <dbReference type="NCBI Taxonomy" id="4795"/>
    <lineage>
        <taxon>Eukaryota</taxon>
        <taxon>Sar</taxon>
        <taxon>Stramenopiles</taxon>
        <taxon>Oomycota</taxon>
        <taxon>Peronosporomycetes</taxon>
        <taxon>Peronosporales</taxon>
        <taxon>Peronosporaceae</taxon>
        <taxon>Phytophthora</taxon>
    </lineage>
</organism>
<proteinExistence type="predicted"/>
<name>A0A225WT41_9STRA</name>
<evidence type="ECO:0000313" key="2">
    <source>
        <dbReference type="EMBL" id="OWZ20745.1"/>
    </source>
</evidence>